<dbReference type="AlphaFoldDB" id="A0A218WRC6"/>
<sequence>MLFIRYAPRAYCKPFEYVPTTFLLRGQFPSGTSRLLFCTGVRPLRIRPDYFSAQGAVPFGYVPTTFQHRGRSPSGTSRLLFRTGGRPLRVRPDYFSAQGSVPFGYAPTTFSCTMQTVGQNTPHLANPPGNTPHILQVQ</sequence>
<comment type="caution">
    <text evidence="1">The sequence shown here is derived from an EMBL/GenBank/DDBJ whole genome shotgun (WGS) entry which is preliminary data.</text>
</comment>
<name>A0A218WRC6_PUNGR</name>
<evidence type="ECO:0000313" key="2">
    <source>
        <dbReference type="Proteomes" id="UP000197138"/>
    </source>
</evidence>
<dbReference type="Proteomes" id="UP000197138">
    <property type="component" value="Unassembled WGS sequence"/>
</dbReference>
<dbReference type="EMBL" id="MTKT01003257">
    <property type="protein sequence ID" value="OWM75355.1"/>
    <property type="molecule type" value="Genomic_DNA"/>
</dbReference>
<evidence type="ECO:0000313" key="1">
    <source>
        <dbReference type="EMBL" id="OWM75355.1"/>
    </source>
</evidence>
<accession>A0A218WRC6</accession>
<proteinExistence type="predicted"/>
<reference evidence="2" key="1">
    <citation type="journal article" date="2017" name="Plant J.">
        <title>The pomegranate (Punica granatum L.) genome and the genomics of punicalagin biosynthesis.</title>
        <authorList>
            <person name="Qin G."/>
            <person name="Xu C."/>
            <person name="Ming R."/>
            <person name="Tang H."/>
            <person name="Guyot R."/>
            <person name="Kramer E.M."/>
            <person name="Hu Y."/>
            <person name="Yi X."/>
            <person name="Qi Y."/>
            <person name="Xu X."/>
            <person name="Gao Z."/>
            <person name="Pan H."/>
            <person name="Jian J."/>
            <person name="Tian Y."/>
            <person name="Yue Z."/>
            <person name="Xu Y."/>
        </authorList>
    </citation>
    <scope>NUCLEOTIDE SEQUENCE [LARGE SCALE GENOMIC DNA]</scope>
    <source>
        <strain evidence="2">cv. Dabenzi</strain>
    </source>
</reference>
<protein>
    <submittedName>
        <fullName evidence="1">Uncharacterized protein</fullName>
    </submittedName>
</protein>
<organism evidence="1 2">
    <name type="scientific">Punica granatum</name>
    <name type="common">Pomegranate</name>
    <dbReference type="NCBI Taxonomy" id="22663"/>
    <lineage>
        <taxon>Eukaryota</taxon>
        <taxon>Viridiplantae</taxon>
        <taxon>Streptophyta</taxon>
        <taxon>Embryophyta</taxon>
        <taxon>Tracheophyta</taxon>
        <taxon>Spermatophyta</taxon>
        <taxon>Magnoliopsida</taxon>
        <taxon>eudicotyledons</taxon>
        <taxon>Gunneridae</taxon>
        <taxon>Pentapetalae</taxon>
        <taxon>rosids</taxon>
        <taxon>malvids</taxon>
        <taxon>Myrtales</taxon>
        <taxon>Lythraceae</taxon>
        <taxon>Punica</taxon>
    </lineage>
</organism>
<gene>
    <name evidence="1" type="ORF">CDL15_Pgr021071</name>
</gene>